<reference evidence="3" key="1">
    <citation type="journal article" date="2014" name="Int. J. Syst. Evol. Microbiol.">
        <title>Complete genome sequence of Corynebacterium casei LMG S-19264T (=DSM 44701T), isolated from a smear-ripened cheese.</title>
        <authorList>
            <consortium name="US DOE Joint Genome Institute (JGI-PGF)"/>
            <person name="Walter F."/>
            <person name="Albersmeier A."/>
            <person name="Kalinowski J."/>
            <person name="Ruckert C."/>
        </authorList>
    </citation>
    <scope>NUCLEOTIDE SEQUENCE</scope>
    <source>
        <strain evidence="3">CGMCC 1.15448</strain>
    </source>
</reference>
<sequence>MHANVQSSPSIAKTLNYHEQKMSERVAECIAAENFVKDRQSLTREDIEYSFKQRLSLHDTIQKPVFHPALQFGKGEKIADATLAAIGREYMEGMGFGDQPYLIYRHSDAPRTHVHLVSPKIDREGEIITITKELLQRSQELTRALERKYGLQTEYGERHAAMSQVLDEVIPYYSYTNLGELNAVLRLHHMEVNRGKEGTLTWRKRGLHYHILNADGVPEREYYPARRFSVRPTLTNLEKRFVENQSARERHRSSLTSLIDYALTGKPLSLEALKQALAKRQVSVVVREEKEAGRQVWFVDQLNKTVFEGDSLGREYSLAALEKRLVPEETYRQQIQQRVQEQNQRQNHRYGHSH</sequence>
<reference evidence="3" key="2">
    <citation type="submission" date="2020-09" db="EMBL/GenBank/DDBJ databases">
        <authorList>
            <person name="Sun Q."/>
            <person name="Zhou Y."/>
        </authorList>
    </citation>
    <scope>NUCLEOTIDE SEQUENCE</scope>
    <source>
        <strain evidence="3">CGMCC 1.15448</strain>
    </source>
</reference>
<feature type="domain" description="MobA/VirD2-like nuclease" evidence="2">
    <location>
        <begin position="26"/>
        <end position="151"/>
    </location>
</feature>
<feature type="region of interest" description="Disordered" evidence="1">
    <location>
        <begin position="334"/>
        <end position="354"/>
    </location>
</feature>
<dbReference type="EMBL" id="BMJC01000007">
    <property type="protein sequence ID" value="GGB23932.1"/>
    <property type="molecule type" value="Genomic_DNA"/>
</dbReference>
<keyword evidence="4" id="KW-1185">Reference proteome</keyword>
<dbReference type="AlphaFoldDB" id="A0A8J2UIQ0"/>
<evidence type="ECO:0000313" key="3">
    <source>
        <dbReference type="EMBL" id="GGB23932.1"/>
    </source>
</evidence>
<dbReference type="Pfam" id="PF03432">
    <property type="entry name" value="Relaxase"/>
    <property type="match status" value="1"/>
</dbReference>
<evidence type="ECO:0000256" key="1">
    <source>
        <dbReference type="SAM" id="MobiDB-lite"/>
    </source>
</evidence>
<name>A0A8J2UIQ0_9BACT</name>
<accession>A0A8J2UIQ0</accession>
<proteinExistence type="predicted"/>
<organism evidence="3 4">
    <name type="scientific">Puia dinghuensis</name>
    <dbReference type="NCBI Taxonomy" id="1792502"/>
    <lineage>
        <taxon>Bacteria</taxon>
        <taxon>Pseudomonadati</taxon>
        <taxon>Bacteroidota</taxon>
        <taxon>Chitinophagia</taxon>
        <taxon>Chitinophagales</taxon>
        <taxon>Chitinophagaceae</taxon>
        <taxon>Puia</taxon>
    </lineage>
</organism>
<evidence type="ECO:0000313" key="4">
    <source>
        <dbReference type="Proteomes" id="UP000607559"/>
    </source>
</evidence>
<feature type="compositionally biased region" description="Low complexity" evidence="1">
    <location>
        <begin position="334"/>
        <end position="345"/>
    </location>
</feature>
<evidence type="ECO:0000259" key="2">
    <source>
        <dbReference type="Pfam" id="PF03432"/>
    </source>
</evidence>
<gene>
    <name evidence="3" type="ORF">GCM10011511_54790</name>
</gene>
<dbReference type="InterPro" id="IPR005094">
    <property type="entry name" value="Endonuclease_MobA/VirD2"/>
</dbReference>
<dbReference type="RefSeq" id="WP_188937821.1">
    <property type="nucleotide sequence ID" value="NZ_BMJC01000007.1"/>
</dbReference>
<comment type="caution">
    <text evidence="3">The sequence shown here is derived from an EMBL/GenBank/DDBJ whole genome shotgun (WGS) entry which is preliminary data.</text>
</comment>
<dbReference type="Proteomes" id="UP000607559">
    <property type="component" value="Unassembled WGS sequence"/>
</dbReference>
<protein>
    <submittedName>
        <fullName evidence="3">Mobilization protein</fullName>
    </submittedName>
</protein>